<evidence type="ECO:0000256" key="10">
    <source>
        <dbReference type="ARBA" id="ARBA00037576"/>
    </source>
</evidence>
<evidence type="ECO:0000256" key="3">
    <source>
        <dbReference type="ARBA" id="ARBA00022458"/>
    </source>
</evidence>
<proteinExistence type="inferred from homology"/>
<dbReference type="SUPFAM" id="SSF53901">
    <property type="entry name" value="Thiolase-like"/>
    <property type="match status" value="2"/>
</dbReference>
<dbReference type="RefSeq" id="WP_182157646.1">
    <property type="nucleotide sequence ID" value="NZ_JACEZU010000023.1"/>
</dbReference>
<dbReference type="GO" id="GO:0004315">
    <property type="term" value="F:3-oxoacyl-[acyl-carrier-protein] synthase activity"/>
    <property type="evidence" value="ECO:0007669"/>
    <property type="project" value="TreeGrafter"/>
</dbReference>
<comment type="subcellular location">
    <subcellularLocation>
        <location evidence="1">Cell inner membrane</location>
    </subcellularLocation>
</comment>
<dbReference type="InterPro" id="IPR016039">
    <property type="entry name" value="Thiolase-like"/>
</dbReference>
<evidence type="ECO:0000256" key="4">
    <source>
        <dbReference type="ARBA" id="ARBA00022475"/>
    </source>
</evidence>
<dbReference type="Gene3D" id="3.40.47.10">
    <property type="match status" value="1"/>
</dbReference>
<evidence type="ECO:0000256" key="13">
    <source>
        <dbReference type="RuleBase" id="RU003694"/>
    </source>
</evidence>
<feature type="domain" description="Ketosynthase family 3 (KS3)" evidence="14">
    <location>
        <begin position="2"/>
        <end position="400"/>
    </location>
</feature>
<dbReference type="CDD" id="cd00834">
    <property type="entry name" value="KAS_I_II"/>
    <property type="match status" value="1"/>
</dbReference>
<evidence type="ECO:0000256" key="9">
    <source>
        <dbReference type="ARBA" id="ARBA00023136"/>
    </source>
</evidence>
<evidence type="ECO:0000256" key="12">
    <source>
        <dbReference type="ARBA" id="ARBA00041756"/>
    </source>
</evidence>
<keyword evidence="7" id="KW-0812">Transmembrane</keyword>
<dbReference type="GO" id="GO:0006633">
    <property type="term" value="P:fatty acid biosynthetic process"/>
    <property type="evidence" value="ECO:0007669"/>
    <property type="project" value="TreeGrafter"/>
</dbReference>
<evidence type="ECO:0000256" key="5">
    <source>
        <dbReference type="ARBA" id="ARBA00022519"/>
    </source>
</evidence>
<dbReference type="InterPro" id="IPR020841">
    <property type="entry name" value="PKS_Beta-ketoAc_synthase_dom"/>
</dbReference>
<reference evidence="15 16" key="1">
    <citation type="submission" date="2020-07" db="EMBL/GenBank/DDBJ databases">
        <title>Novel species isolated from subtropical streams in China.</title>
        <authorList>
            <person name="Lu H."/>
        </authorList>
    </citation>
    <scope>NUCLEOTIDE SEQUENCE [LARGE SCALE GENOMIC DNA]</scope>
    <source>
        <strain evidence="15 16">LX47W</strain>
    </source>
</reference>
<evidence type="ECO:0000256" key="6">
    <source>
        <dbReference type="ARBA" id="ARBA00022679"/>
    </source>
</evidence>
<evidence type="ECO:0000313" key="15">
    <source>
        <dbReference type="EMBL" id="MBA5690701.1"/>
    </source>
</evidence>
<organism evidence="15 16">
    <name type="scientific">Rugamonas apoptosis</name>
    <dbReference type="NCBI Taxonomy" id="2758570"/>
    <lineage>
        <taxon>Bacteria</taxon>
        <taxon>Pseudomonadati</taxon>
        <taxon>Pseudomonadota</taxon>
        <taxon>Betaproteobacteria</taxon>
        <taxon>Burkholderiales</taxon>
        <taxon>Oxalobacteraceae</taxon>
        <taxon>Telluria group</taxon>
        <taxon>Rugamonas</taxon>
    </lineage>
</organism>
<name>A0A7W2FFC3_9BURK</name>
<keyword evidence="16" id="KW-1185">Reference proteome</keyword>
<accession>A0A7W2FFC3</accession>
<dbReference type="PANTHER" id="PTHR11712:SF352">
    <property type="entry name" value="3-OXOACYL-[ACYL-CARRIER-PROTEIN] SYNTHASE"/>
    <property type="match status" value="1"/>
</dbReference>
<dbReference type="EMBL" id="JACEZU010000023">
    <property type="protein sequence ID" value="MBA5690701.1"/>
    <property type="molecule type" value="Genomic_DNA"/>
</dbReference>
<sequence length="400" mass="41546">MRRRVAITGIGLVSPHGDDPTVVFDALLAGHSAVTRWEEEGAAPTPVARTPFDVTSWFTRLQLSGVDRVSQIAVAAADLARRDAGIDQFAPDTGLYVGTGMGGAAAVEDSFRAHYGSGRVPPLSVPAFMPNAPAAHIAMRQQLLGQAYTYSIACASSAVALLEAGRAVARGDVPCALAGGAEALLVPGAIRAWHAMQTLARLDDDPARASRPFSAERSGLVLGEGAAFLVLEPYDAAVARNARIYAEFSGGGVSCDATHLTKPDAAGQVRALTAALRDSGLLPRDIGYCNAHGTATRIGDLVESEALSRVWGDALDQLAVSSTKSMHGHLLGAAGALEAAITVLSLHRGAIPPNMHCETPDPACALKLVREPGHQSPDLKAAISNSFAFGGTNVTLVFRH</sequence>
<evidence type="ECO:0000259" key="14">
    <source>
        <dbReference type="PROSITE" id="PS52004"/>
    </source>
</evidence>
<gene>
    <name evidence="15" type="ORF">H3H39_27060</name>
</gene>
<evidence type="ECO:0000256" key="2">
    <source>
        <dbReference type="ARBA" id="ARBA00008467"/>
    </source>
</evidence>
<keyword evidence="5" id="KW-0997">Cell inner membrane</keyword>
<evidence type="ECO:0000256" key="7">
    <source>
        <dbReference type="ARBA" id="ARBA00022692"/>
    </source>
</evidence>
<dbReference type="PROSITE" id="PS52004">
    <property type="entry name" value="KS3_2"/>
    <property type="match status" value="1"/>
</dbReference>
<dbReference type="Pfam" id="PF00109">
    <property type="entry name" value="ketoacyl-synt"/>
    <property type="match status" value="1"/>
</dbReference>
<dbReference type="InterPro" id="IPR000794">
    <property type="entry name" value="Beta-ketoacyl_synthase"/>
</dbReference>
<dbReference type="InterPro" id="IPR014030">
    <property type="entry name" value="Ketoacyl_synth_N"/>
</dbReference>
<evidence type="ECO:0000256" key="1">
    <source>
        <dbReference type="ARBA" id="ARBA00004533"/>
    </source>
</evidence>
<comment type="similarity">
    <text evidence="2 13">Belongs to the thiolase-like superfamily. Beta-ketoacyl-ACP synthases family.</text>
</comment>
<comment type="caution">
    <text evidence="15">The sequence shown here is derived from an EMBL/GenBank/DDBJ whole genome shotgun (WGS) entry which is preliminary data.</text>
</comment>
<keyword evidence="3" id="KW-0536">Nodulation</keyword>
<dbReference type="PANTHER" id="PTHR11712">
    <property type="entry name" value="POLYKETIDE SYNTHASE-RELATED"/>
    <property type="match status" value="1"/>
</dbReference>
<dbReference type="GO" id="GO:0005886">
    <property type="term" value="C:plasma membrane"/>
    <property type="evidence" value="ECO:0007669"/>
    <property type="project" value="UniProtKB-SubCell"/>
</dbReference>
<keyword evidence="8" id="KW-1133">Transmembrane helix</keyword>
<keyword evidence="9" id="KW-0472">Membrane</keyword>
<comment type="function">
    <text evidence="10">Proposed to synthesize NOD factor fatty acyl chain. Involved in the synthesis of a highly unsaturated fatty acid moiety, which forms part of a lipo-oligosaccharide that is responsible for host specificity.</text>
</comment>
<keyword evidence="6 13" id="KW-0808">Transferase</keyword>
<evidence type="ECO:0000313" key="16">
    <source>
        <dbReference type="Proteomes" id="UP000573499"/>
    </source>
</evidence>
<protein>
    <recommendedName>
        <fullName evidence="11">Nodulation protein E</fullName>
    </recommendedName>
    <alternativeName>
        <fullName evidence="12">Host-specificity of nodulation protein B</fullName>
    </alternativeName>
</protein>
<evidence type="ECO:0000256" key="11">
    <source>
        <dbReference type="ARBA" id="ARBA00039445"/>
    </source>
</evidence>
<dbReference type="InterPro" id="IPR014031">
    <property type="entry name" value="Ketoacyl_synth_C"/>
</dbReference>
<dbReference type="SMART" id="SM00825">
    <property type="entry name" value="PKS_KS"/>
    <property type="match status" value="1"/>
</dbReference>
<keyword evidence="4" id="KW-1003">Cell membrane</keyword>
<dbReference type="AlphaFoldDB" id="A0A7W2FFC3"/>
<dbReference type="Pfam" id="PF02801">
    <property type="entry name" value="Ketoacyl-synt_C"/>
    <property type="match status" value="1"/>
</dbReference>
<evidence type="ECO:0000256" key="8">
    <source>
        <dbReference type="ARBA" id="ARBA00022989"/>
    </source>
</evidence>
<dbReference type="Proteomes" id="UP000573499">
    <property type="component" value="Unassembled WGS sequence"/>
</dbReference>